<feature type="region of interest" description="Disordered" evidence="17">
    <location>
        <begin position="110"/>
        <end position="129"/>
    </location>
</feature>
<feature type="domain" description="C2H2-type" evidence="18">
    <location>
        <begin position="315"/>
        <end position="342"/>
    </location>
</feature>
<keyword evidence="10" id="KW-0090">Biological rhythms</keyword>
<reference evidence="19" key="2">
    <citation type="submission" date="2025-09" db="UniProtKB">
        <authorList>
            <consortium name="Ensembl"/>
        </authorList>
    </citation>
    <scope>IDENTIFICATION</scope>
</reference>
<keyword evidence="14 16" id="KW-0539">Nucleus</keyword>
<dbReference type="PANTHER" id="PTHR23235:SF42">
    <property type="entry name" value="EARLY GROWTH RESPONSE PROTEIN 1"/>
    <property type="match status" value="1"/>
</dbReference>
<evidence type="ECO:0000256" key="7">
    <source>
        <dbReference type="ARBA" id="ARBA00022771"/>
    </source>
</evidence>
<proteinExistence type="inferred from homology"/>
<keyword evidence="13 16" id="KW-0804">Transcription</keyword>
<evidence type="ECO:0000256" key="15">
    <source>
        <dbReference type="PROSITE-ProRule" id="PRU00042"/>
    </source>
</evidence>
<evidence type="ECO:0000256" key="1">
    <source>
        <dbReference type="ARBA" id="ARBA00004123"/>
    </source>
</evidence>
<dbReference type="GO" id="GO:0008270">
    <property type="term" value="F:zinc ion binding"/>
    <property type="evidence" value="ECO:0007669"/>
    <property type="project" value="UniProtKB-KW"/>
</dbReference>
<dbReference type="SUPFAM" id="SSF57667">
    <property type="entry name" value="beta-beta-alpha zinc fingers"/>
    <property type="match status" value="2"/>
</dbReference>
<dbReference type="Gene3D" id="3.30.160.60">
    <property type="entry name" value="Classic Zinc Finger"/>
    <property type="match status" value="3"/>
</dbReference>
<dbReference type="InterPro" id="IPR021849">
    <property type="entry name" value="EGR_N"/>
</dbReference>
<keyword evidence="12" id="KW-0010">Activator</keyword>
<dbReference type="InterPro" id="IPR036236">
    <property type="entry name" value="Znf_C2H2_sf"/>
</dbReference>
<sequence length="438" mass="46907">MDGYSKLEELQMLLQNAAAGGPLLAAEAAGLLSGDPAECLDSLLEFPDLHSLAPLTPRLPSLAYSGRFTFEPSASVSSGSSLWAEPLLSLFSGLVSSMAASPSAACNLSSSSSSSATSSSQTQPSFGSVQISGRCSDVTSVFSATPTYTTATGPDILLPASHPAHQAFLPQGTPPAYPTSTSRVGTRPSSTVVPMLPDYLLSQQPQDGELGHARDQKPPQSLNPLLPQPPLTPLSTIKAFSTQIQTQPEHSASGPAYQAHATKSSRTRRSPAGRHSKTPLHERPYTCPADGCDRRFSRSDELTRHVRMHTGQKPFQCRICMRSFSRSDHLTTHIRTHTGEKPFACGECGRKFARSDERKRHTKIHQRQQDQRAIKNSAISAPISKPPTSSSSSCMQTTSACYTSSLSPHMYSSCSSPNGSSQYPSPFYVLTLLSAIIN</sequence>
<evidence type="ECO:0000256" key="9">
    <source>
        <dbReference type="ARBA" id="ARBA00023015"/>
    </source>
</evidence>
<organism evidence="19 20">
    <name type="scientific">Mola mola</name>
    <name type="common">Ocean sunfish</name>
    <name type="synonym">Tetraodon mola</name>
    <dbReference type="NCBI Taxonomy" id="94237"/>
    <lineage>
        <taxon>Eukaryota</taxon>
        <taxon>Metazoa</taxon>
        <taxon>Chordata</taxon>
        <taxon>Craniata</taxon>
        <taxon>Vertebrata</taxon>
        <taxon>Euteleostomi</taxon>
        <taxon>Actinopterygii</taxon>
        <taxon>Neopterygii</taxon>
        <taxon>Teleostei</taxon>
        <taxon>Neoteleostei</taxon>
        <taxon>Acanthomorphata</taxon>
        <taxon>Eupercaria</taxon>
        <taxon>Tetraodontiformes</taxon>
        <taxon>Molidae</taxon>
        <taxon>Mola</taxon>
    </lineage>
</organism>
<evidence type="ECO:0000256" key="4">
    <source>
        <dbReference type="ARBA" id="ARBA00022490"/>
    </source>
</evidence>
<feature type="domain" description="C2H2-type" evidence="18">
    <location>
        <begin position="343"/>
        <end position="370"/>
    </location>
</feature>
<feature type="compositionally biased region" description="Low complexity" evidence="17">
    <location>
        <begin position="110"/>
        <end position="120"/>
    </location>
</feature>
<evidence type="ECO:0000256" key="10">
    <source>
        <dbReference type="ARBA" id="ARBA00023108"/>
    </source>
</evidence>
<dbReference type="Pfam" id="PF00096">
    <property type="entry name" value="zf-C2H2"/>
    <property type="match status" value="3"/>
</dbReference>
<dbReference type="PROSITE" id="PS00028">
    <property type="entry name" value="ZINC_FINGER_C2H2_1"/>
    <property type="match status" value="3"/>
</dbReference>
<evidence type="ECO:0000256" key="3">
    <source>
        <dbReference type="ARBA" id="ARBA00005682"/>
    </source>
</evidence>
<dbReference type="SMART" id="SM00355">
    <property type="entry name" value="ZnF_C2H2"/>
    <property type="match status" value="3"/>
</dbReference>
<comment type="similarity">
    <text evidence="3 16">Belongs to the EGR C2H2-type zinc-finger protein family.</text>
</comment>
<dbReference type="OMA" id="PHERPYV"/>
<dbReference type="GO" id="GO:0000978">
    <property type="term" value="F:RNA polymerase II cis-regulatory region sequence-specific DNA binding"/>
    <property type="evidence" value="ECO:0007669"/>
    <property type="project" value="TreeGrafter"/>
</dbReference>
<dbReference type="GO" id="GO:0005634">
    <property type="term" value="C:nucleus"/>
    <property type="evidence" value="ECO:0007669"/>
    <property type="project" value="UniProtKB-SubCell"/>
</dbReference>
<name>A0A3Q3WUV8_MOLML</name>
<keyword evidence="4" id="KW-0963">Cytoplasm</keyword>
<evidence type="ECO:0000256" key="17">
    <source>
        <dbReference type="SAM" id="MobiDB-lite"/>
    </source>
</evidence>
<feature type="compositionally biased region" description="Basic residues" evidence="17">
    <location>
        <begin position="263"/>
        <end position="278"/>
    </location>
</feature>
<keyword evidence="8 16" id="KW-0862">Zinc</keyword>
<evidence type="ECO:0000256" key="11">
    <source>
        <dbReference type="ARBA" id="ARBA00023125"/>
    </source>
</evidence>
<dbReference type="GO" id="GO:0048511">
    <property type="term" value="P:rhythmic process"/>
    <property type="evidence" value="ECO:0007669"/>
    <property type="project" value="UniProtKB-KW"/>
</dbReference>
<dbReference type="Proteomes" id="UP000261620">
    <property type="component" value="Unplaced"/>
</dbReference>
<dbReference type="PROSITE" id="PS50157">
    <property type="entry name" value="ZINC_FINGER_C2H2_2"/>
    <property type="match status" value="3"/>
</dbReference>
<dbReference type="InterPro" id="IPR013087">
    <property type="entry name" value="Znf_C2H2_type"/>
</dbReference>
<evidence type="ECO:0000256" key="13">
    <source>
        <dbReference type="ARBA" id="ARBA00023163"/>
    </source>
</evidence>
<feature type="compositionally biased region" description="Polar residues" evidence="17">
    <location>
        <begin position="238"/>
        <end position="250"/>
    </location>
</feature>
<feature type="region of interest" description="Disordered" evidence="17">
    <location>
        <begin position="165"/>
        <end position="293"/>
    </location>
</feature>
<dbReference type="Pfam" id="PF11928">
    <property type="entry name" value="DUF3446"/>
    <property type="match status" value="1"/>
</dbReference>
<evidence type="ECO:0000256" key="16">
    <source>
        <dbReference type="RuleBase" id="RU363046"/>
    </source>
</evidence>
<evidence type="ECO:0000313" key="20">
    <source>
        <dbReference type="Proteomes" id="UP000261620"/>
    </source>
</evidence>
<dbReference type="AlphaFoldDB" id="A0A3Q3WUV8"/>
<keyword evidence="20" id="KW-1185">Reference proteome</keyword>
<keyword evidence="11 16" id="KW-0238">DNA-binding</keyword>
<evidence type="ECO:0000256" key="8">
    <source>
        <dbReference type="ARBA" id="ARBA00022833"/>
    </source>
</evidence>
<dbReference type="GO" id="GO:0000981">
    <property type="term" value="F:DNA-binding transcription factor activity, RNA polymerase II-specific"/>
    <property type="evidence" value="ECO:0007669"/>
    <property type="project" value="TreeGrafter"/>
</dbReference>
<comment type="subcellular location">
    <subcellularLocation>
        <location evidence="2">Cytoplasm</location>
    </subcellularLocation>
    <subcellularLocation>
        <location evidence="1 16">Nucleus</location>
    </subcellularLocation>
</comment>
<keyword evidence="9 16" id="KW-0805">Transcription regulation</keyword>
<feature type="compositionally biased region" description="Polar residues" evidence="17">
    <location>
        <begin position="178"/>
        <end position="192"/>
    </location>
</feature>
<evidence type="ECO:0000256" key="2">
    <source>
        <dbReference type="ARBA" id="ARBA00004496"/>
    </source>
</evidence>
<dbReference type="GO" id="GO:0005737">
    <property type="term" value="C:cytoplasm"/>
    <property type="evidence" value="ECO:0007669"/>
    <property type="project" value="UniProtKB-SubCell"/>
</dbReference>
<dbReference type="STRING" id="94237.ENSMMOP00000022173"/>
<evidence type="ECO:0000313" key="19">
    <source>
        <dbReference type="Ensembl" id="ENSMMOP00000022173.1"/>
    </source>
</evidence>
<protein>
    <recommendedName>
        <fullName evidence="18">C2H2-type domain-containing protein</fullName>
    </recommendedName>
</protein>
<dbReference type="PANTHER" id="PTHR23235">
    <property type="entry name" value="KRUEPPEL-LIKE TRANSCRIPTION FACTOR"/>
    <property type="match status" value="1"/>
</dbReference>
<evidence type="ECO:0000256" key="5">
    <source>
        <dbReference type="ARBA" id="ARBA00022723"/>
    </source>
</evidence>
<accession>A0A3Q3WUV8</accession>
<dbReference type="Ensembl" id="ENSMMOT00000022541.1">
    <property type="protein sequence ID" value="ENSMMOP00000022173.1"/>
    <property type="gene ID" value="ENSMMOG00000016848.1"/>
</dbReference>
<evidence type="ECO:0000259" key="18">
    <source>
        <dbReference type="PROSITE" id="PS50157"/>
    </source>
</evidence>
<keyword evidence="6" id="KW-0677">Repeat</keyword>
<evidence type="ECO:0000256" key="12">
    <source>
        <dbReference type="ARBA" id="ARBA00023159"/>
    </source>
</evidence>
<evidence type="ECO:0000256" key="6">
    <source>
        <dbReference type="ARBA" id="ARBA00022737"/>
    </source>
</evidence>
<keyword evidence="5 16" id="KW-0479">Metal-binding</keyword>
<evidence type="ECO:0000256" key="14">
    <source>
        <dbReference type="ARBA" id="ARBA00023242"/>
    </source>
</evidence>
<keyword evidence="7 15" id="KW-0863">Zinc-finger</keyword>
<reference evidence="19" key="1">
    <citation type="submission" date="2025-08" db="UniProtKB">
        <authorList>
            <consortium name="Ensembl"/>
        </authorList>
    </citation>
    <scope>IDENTIFICATION</scope>
</reference>
<feature type="domain" description="C2H2-type" evidence="18">
    <location>
        <begin position="285"/>
        <end position="314"/>
    </location>
</feature>